<dbReference type="PANTHER" id="PTHR12526">
    <property type="entry name" value="GLYCOSYLTRANSFERASE"/>
    <property type="match status" value="1"/>
</dbReference>
<dbReference type="InterPro" id="IPR028098">
    <property type="entry name" value="Glyco_trans_4-like_N"/>
</dbReference>
<dbReference type="GO" id="GO:0016757">
    <property type="term" value="F:glycosyltransferase activity"/>
    <property type="evidence" value="ECO:0007669"/>
    <property type="project" value="UniProtKB-KW"/>
</dbReference>
<dbReference type="RefSeq" id="WP_199464347.1">
    <property type="nucleotide sequence ID" value="NZ_CAWNWM010000005.1"/>
</dbReference>
<comment type="caution">
    <text evidence="2">The sequence shown here is derived from an EMBL/GenBank/DDBJ whole genome shotgun (WGS) entry which is preliminary data.</text>
</comment>
<proteinExistence type="predicted"/>
<name>A0A2W1JZ73_9CYAN</name>
<reference evidence="2 3" key="1">
    <citation type="journal article" date="2018" name="Sci. Rep.">
        <title>A novel species of the marine cyanobacterium Acaryochloris with a unique pigment content and lifestyle.</title>
        <authorList>
            <person name="Partensky F."/>
            <person name="Six C."/>
            <person name="Ratin M."/>
            <person name="Garczarek L."/>
            <person name="Vaulot D."/>
            <person name="Probert I."/>
            <person name="Calteau A."/>
            <person name="Gourvil P."/>
            <person name="Marie D."/>
            <person name="Grebert T."/>
            <person name="Bouchier C."/>
            <person name="Le Panse S."/>
            <person name="Gachenot M."/>
            <person name="Rodriguez F."/>
            <person name="Garrido J.L."/>
        </authorList>
    </citation>
    <scope>NUCLEOTIDE SEQUENCE [LARGE SCALE GENOMIC DNA]</scope>
    <source>
        <strain evidence="2 3">RCC1774</strain>
    </source>
</reference>
<dbReference type="SUPFAM" id="SSF53756">
    <property type="entry name" value="UDP-Glycosyltransferase/glycogen phosphorylase"/>
    <property type="match status" value="1"/>
</dbReference>
<sequence length="403" mass="44848">MKPKVCMTALEFPPDIGGVGESVQRIAHMLMDLGYDVHVAVFRAVFRDQRAMAAAGEFQRQSCHTTMQEGVTVHRLKPAVRSIQAKEQDYFCDLYGQLQSLHRQYQFDVLHAFFINEMGFLTTLLGQEEVIPIINSVRGADLHKHLFSPQQFGQIVWTLENSTWTTFVSQGLMHRARTLVPGITDKSSAFWNAIAPLDFSNLPQPPLVHRLQGTVIGSVGSFRDKKGLEYLLDACQSLQGQPLTLLLVGDFVEKEREYWMQEIESCLACQVLVTGKVSHDEALAYLPHIDIFAIPSLHDGCPNAMLEAMLAARPVVGTSVDAIGEILEDGVNGRVVNPADAEGLASALQQLIDQPLLREQLGRAAQETVLQRLTPAIEQQNWQQVYQQALNIPADIERILSVV</sequence>
<keyword evidence="2" id="KW-0808">Transferase</keyword>
<accession>A0A2W1JZ73</accession>
<dbReference type="EMBL" id="PQWO01000005">
    <property type="protein sequence ID" value="PZD73467.1"/>
    <property type="molecule type" value="Genomic_DNA"/>
</dbReference>
<evidence type="ECO:0000313" key="3">
    <source>
        <dbReference type="Proteomes" id="UP000248857"/>
    </source>
</evidence>
<dbReference type="AlphaFoldDB" id="A0A2W1JZ73"/>
<evidence type="ECO:0000259" key="1">
    <source>
        <dbReference type="Pfam" id="PF13579"/>
    </source>
</evidence>
<dbReference type="Pfam" id="PF13692">
    <property type="entry name" value="Glyco_trans_1_4"/>
    <property type="match status" value="1"/>
</dbReference>
<dbReference type="PANTHER" id="PTHR12526:SF631">
    <property type="entry name" value="BLL6306 PROTEIN"/>
    <property type="match status" value="1"/>
</dbReference>
<dbReference type="EC" id="2.4.1.301" evidence="2"/>
<keyword evidence="3" id="KW-1185">Reference proteome</keyword>
<keyword evidence="2" id="KW-0328">Glycosyltransferase</keyword>
<gene>
    <name evidence="2" type="primary">kanE_4</name>
    <name evidence="2" type="ORF">C1752_01985</name>
</gene>
<protein>
    <submittedName>
        <fullName evidence="2">Alpha-D-kanosaminyltransferase</fullName>
        <ecNumber evidence="2">2.4.1.301</ecNumber>
    </submittedName>
</protein>
<dbReference type="Gene3D" id="3.40.50.2000">
    <property type="entry name" value="Glycogen Phosphorylase B"/>
    <property type="match status" value="2"/>
</dbReference>
<feature type="domain" description="Glycosyltransferase subfamily 4-like N-terminal" evidence="1">
    <location>
        <begin position="17"/>
        <end position="151"/>
    </location>
</feature>
<organism evidence="2 3">
    <name type="scientific">Acaryochloris thomasi RCC1774</name>
    <dbReference type="NCBI Taxonomy" id="1764569"/>
    <lineage>
        <taxon>Bacteria</taxon>
        <taxon>Bacillati</taxon>
        <taxon>Cyanobacteriota</taxon>
        <taxon>Cyanophyceae</taxon>
        <taxon>Acaryochloridales</taxon>
        <taxon>Acaryochloridaceae</taxon>
        <taxon>Acaryochloris</taxon>
        <taxon>Acaryochloris thomasi</taxon>
    </lineage>
</organism>
<dbReference type="Pfam" id="PF13579">
    <property type="entry name" value="Glyco_trans_4_4"/>
    <property type="match status" value="1"/>
</dbReference>
<dbReference type="Proteomes" id="UP000248857">
    <property type="component" value="Unassembled WGS sequence"/>
</dbReference>
<evidence type="ECO:0000313" key="2">
    <source>
        <dbReference type="EMBL" id="PZD73467.1"/>
    </source>
</evidence>